<feature type="compositionally biased region" description="Low complexity" evidence="1">
    <location>
        <begin position="244"/>
        <end position="254"/>
    </location>
</feature>
<organism evidence="3 4">
    <name type="scientific">Trametes coccinea (strain BRFM310)</name>
    <name type="common">Pycnoporus coccineus</name>
    <dbReference type="NCBI Taxonomy" id="1353009"/>
    <lineage>
        <taxon>Eukaryota</taxon>
        <taxon>Fungi</taxon>
        <taxon>Dikarya</taxon>
        <taxon>Basidiomycota</taxon>
        <taxon>Agaricomycotina</taxon>
        <taxon>Agaricomycetes</taxon>
        <taxon>Polyporales</taxon>
        <taxon>Polyporaceae</taxon>
        <taxon>Trametes</taxon>
    </lineage>
</organism>
<keyword evidence="2" id="KW-0812">Transmembrane</keyword>
<sequence length="322" mass="34473">MLQWFVRSYHTQGRVRLGVQVLGGARASLPQRPSRLRHTPYSTPRAPSTSAGHLKLRRRRSHRPAAARSIRPLQRPRTTQTRPARRTAMYVRSDDSNASNAASSGDLLCPPQYPECNPSLSAGPALANINAEGSPATTTNAFAPTASSTPTPSLLPESAAGTAAGSGPAIATPESALTARIQHIGQRNFIGIIVVAVFVFVGLVLWLSYGKWPRAGMRRIRARFKRGDKPDQSASARGGGLGASCGSPPSAGLGTAMRRDRGQPPLQLQLQCESEKHEVDHAEVESSAPCSPRSVEVEVESLGKHAGAREVQRKKVPRVHFA</sequence>
<dbReference type="EMBL" id="KZ084100">
    <property type="protein sequence ID" value="OSD03490.1"/>
    <property type="molecule type" value="Genomic_DNA"/>
</dbReference>
<feature type="region of interest" description="Disordered" evidence="1">
    <location>
        <begin position="275"/>
        <end position="322"/>
    </location>
</feature>
<gene>
    <name evidence="3" type="ORF">PYCCODRAFT_223652</name>
</gene>
<reference evidence="3 4" key="1">
    <citation type="journal article" date="2015" name="Biotechnol. Biofuels">
        <title>Enhanced degradation of softwood versus hardwood by the white-rot fungus Pycnoporus coccineus.</title>
        <authorList>
            <person name="Couturier M."/>
            <person name="Navarro D."/>
            <person name="Chevret D."/>
            <person name="Henrissat B."/>
            <person name="Piumi F."/>
            <person name="Ruiz-Duenas F.J."/>
            <person name="Martinez A.T."/>
            <person name="Grigoriev I.V."/>
            <person name="Riley R."/>
            <person name="Lipzen A."/>
            <person name="Berrin J.G."/>
            <person name="Master E.R."/>
            <person name="Rosso M.N."/>
        </authorList>
    </citation>
    <scope>NUCLEOTIDE SEQUENCE [LARGE SCALE GENOMIC DNA]</scope>
    <source>
        <strain evidence="3 4">BRFM310</strain>
    </source>
</reference>
<accession>A0A1Y2IQT4</accession>
<evidence type="ECO:0000313" key="3">
    <source>
        <dbReference type="EMBL" id="OSD03490.1"/>
    </source>
</evidence>
<feature type="compositionally biased region" description="Basic residues" evidence="1">
    <location>
        <begin position="54"/>
        <end position="65"/>
    </location>
</feature>
<feature type="region of interest" description="Disordered" evidence="1">
    <location>
        <begin position="223"/>
        <end position="260"/>
    </location>
</feature>
<dbReference type="Proteomes" id="UP000193067">
    <property type="component" value="Unassembled WGS sequence"/>
</dbReference>
<evidence type="ECO:0000256" key="2">
    <source>
        <dbReference type="SAM" id="Phobius"/>
    </source>
</evidence>
<name>A0A1Y2IQT4_TRAC3</name>
<feature type="region of interest" description="Disordered" evidence="1">
    <location>
        <begin position="127"/>
        <end position="153"/>
    </location>
</feature>
<feature type="compositionally biased region" description="Basic and acidic residues" evidence="1">
    <location>
        <begin position="301"/>
        <end position="313"/>
    </location>
</feature>
<protein>
    <submittedName>
        <fullName evidence="3">Uncharacterized protein</fullName>
    </submittedName>
</protein>
<feature type="compositionally biased region" description="Polar residues" evidence="1">
    <location>
        <begin position="40"/>
        <end position="51"/>
    </location>
</feature>
<feature type="transmembrane region" description="Helical" evidence="2">
    <location>
        <begin position="189"/>
        <end position="209"/>
    </location>
</feature>
<feature type="region of interest" description="Disordered" evidence="1">
    <location>
        <begin position="28"/>
        <end position="106"/>
    </location>
</feature>
<proteinExistence type="predicted"/>
<feature type="compositionally biased region" description="Basic and acidic residues" evidence="1">
    <location>
        <begin position="275"/>
        <end position="284"/>
    </location>
</feature>
<dbReference type="AlphaFoldDB" id="A0A1Y2IQT4"/>
<keyword evidence="2" id="KW-0472">Membrane</keyword>
<keyword evidence="4" id="KW-1185">Reference proteome</keyword>
<feature type="compositionally biased region" description="Low complexity" evidence="1">
    <location>
        <begin position="134"/>
        <end position="153"/>
    </location>
</feature>
<keyword evidence="2" id="KW-1133">Transmembrane helix</keyword>
<feature type="compositionally biased region" description="Low complexity" evidence="1">
    <location>
        <begin position="66"/>
        <end position="88"/>
    </location>
</feature>
<evidence type="ECO:0000256" key="1">
    <source>
        <dbReference type="SAM" id="MobiDB-lite"/>
    </source>
</evidence>
<evidence type="ECO:0000313" key="4">
    <source>
        <dbReference type="Proteomes" id="UP000193067"/>
    </source>
</evidence>
<dbReference type="OrthoDB" id="2757883at2759"/>